<dbReference type="InterPro" id="IPR018946">
    <property type="entry name" value="PhoD-like_MPP"/>
</dbReference>
<feature type="domain" description="Phospholipase D N-terminal" evidence="2">
    <location>
        <begin position="41"/>
        <end position="137"/>
    </location>
</feature>
<proteinExistence type="predicted"/>
<dbReference type="AlphaFoldDB" id="A0A258FW43"/>
<dbReference type="InterPro" id="IPR038607">
    <property type="entry name" value="PhoD-like_sf"/>
</dbReference>
<dbReference type="InterPro" id="IPR006311">
    <property type="entry name" value="TAT_signal"/>
</dbReference>
<dbReference type="PANTHER" id="PTHR43606:SF2">
    <property type="entry name" value="ALKALINE PHOSPHATASE FAMILY PROTEIN (AFU_ORTHOLOGUE AFUA_5G03860)"/>
    <property type="match status" value="1"/>
</dbReference>
<name>A0A258FW43_9CAUL</name>
<dbReference type="Gene3D" id="2.60.40.380">
    <property type="entry name" value="Purple acid phosphatase-like, N-terminal"/>
    <property type="match status" value="1"/>
</dbReference>
<reference evidence="3 4" key="1">
    <citation type="submission" date="2017-03" db="EMBL/GenBank/DDBJ databases">
        <title>Lifting the veil on microbial sulfur biogeochemistry in mining wastewaters.</title>
        <authorList>
            <person name="Kantor R.S."/>
            <person name="Colenbrander Nelson T."/>
            <person name="Marshall S."/>
            <person name="Bennett D."/>
            <person name="Apte S."/>
            <person name="Camacho D."/>
            <person name="Thomas B.C."/>
            <person name="Warren L.A."/>
            <person name="Banfield J.F."/>
        </authorList>
    </citation>
    <scope>NUCLEOTIDE SEQUENCE [LARGE SCALE GENOMIC DNA]</scope>
    <source>
        <strain evidence="3">32-69-9</strain>
    </source>
</reference>
<dbReference type="SUPFAM" id="SSF56300">
    <property type="entry name" value="Metallo-dependent phosphatases"/>
    <property type="match status" value="1"/>
</dbReference>
<dbReference type="EMBL" id="NCEB01000001">
    <property type="protein sequence ID" value="OYX36093.1"/>
    <property type="molecule type" value="Genomic_DNA"/>
</dbReference>
<accession>A0A258FW43</accession>
<feature type="domain" description="PhoD-like phosphatase metallophosphatase" evidence="1">
    <location>
        <begin position="150"/>
        <end position="490"/>
    </location>
</feature>
<evidence type="ECO:0000259" key="1">
    <source>
        <dbReference type="Pfam" id="PF09423"/>
    </source>
</evidence>
<protein>
    <submittedName>
        <fullName evidence="3">Alkaline phosphatase</fullName>
    </submittedName>
</protein>
<organism evidence="3 4">
    <name type="scientific">Brevundimonas subvibrioides</name>
    <dbReference type="NCBI Taxonomy" id="74313"/>
    <lineage>
        <taxon>Bacteria</taxon>
        <taxon>Pseudomonadati</taxon>
        <taxon>Pseudomonadota</taxon>
        <taxon>Alphaproteobacteria</taxon>
        <taxon>Caulobacterales</taxon>
        <taxon>Caulobacteraceae</taxon>
        <taxon>Brevundimonas</taxon>
    </lineage>
</organism>
<dbReference type="Pfam" id="PF16655">
    <property type="entry name" value="PhoD_N"/>
    <property type="match status" value="1"/>
</dbReference>
<dbReference type="CDD" id="cd07389">
    <property type="entry name" value="MPP_PhoD"/>
    <property type="match status" value="1"/>
</dbReference>
<dbReference type="InterPro" id="IPR029052">
    <property type="entry name" value="Metallo-depent_PP-like"/>
</dbReference>
<dbReference type="PROSITE" id="PS51318">
    <property type="entry name" value="TAT"/>
    <property type="match status" value="1"/>
</dbReference>
<comment type="caution">
    <text evidence="3">The sequence shown here is derived from an EMBL/GenBank/DDBJ whole genome shotgun (WGS) entry which is preliminary data.</text>
</comment>
<dbReference type="Pfam" id="PF09423">
    <property type="entry name" value="PhoD"/>
    <property type="match status" value="1"/>
</dbReference>
<dbReference type="PANTHER" id="PTHR43606">
    <property type="entry name" value="PHOSPHATASE, PUTATIVE (AFU_ORTHOLOGUE AFUA_6G08710)-RELATED"/>
    <property type="match status" value="1"/>
</dbReference>
<evidence type="ECO:0000313" key="4">
    <source>
        <dbReference type="Proteomes" id="UP000215595"/>
    </source>
</evidence>
<sequence length="521" mass="58028">MSPILSRRSLLVGVGLGSMLSGVSSRASLAQAVFEDNPFQLGVAAGDPLPDGFVIWTRLAPRPLEPDHGMPSQPMAVTWEVAADPSFGTVIQTGEVIARPELGHAVHVEVGGLEPGRPYFYRFIAGRERSGVGRAKTMPVTGAALDRVRFGVLGCQAYESGYYTAHRKIAAEELDFIYCYGDYIYEGRGNRIYGSTTPNENLRVHVGGEVYTVTDYRQRYAQYKMDTDLQASHASAAWFTTWDDHEIDNNWVSDIDQDGTDPAVFALRQAAAMQAYYEHMPLRRSSFPRGASMQLYRRAVYGDLLDLNLLDTRQFRTDQPCGDRFNAGCDGINDRMAQVLGEAQEAWLLTNLDRSEATWKALAQQIMVMDLDRNLGEDYGVNPDSWAGYRVPRERLLRHIRDRRIANTVVLTGDEHQNYAGELYLDGRNPEGSPIATEFVSTSISSGGDGQDQRADQEAFLAANPQLKFRNSQRGYVLCDVTPERWQTEFKVLDQVQNRNGVLTTRQTMVVEAGSARLVAA</sequence>
<dbReference type="Gene3D" id="3.60.21.70">
    <property type="entry name" value="PhoD-like phosphatase"/>
    <property type="match status" value="1"/>
</dbReference>
<evidence type="ECO:0000259" key="2">
    <source>
        <dbReference type="Pfam" id="PF16655"/>
    </source>
</evidence>
<dbReference type="Proteomes" id="UP000215595">
    <property type="component" value="Unassembled WGS sequence"/>
</dbReference>
<evidence type="ECO:0000313" key="3">
    <source>
        <dbReference type="EMBL" id="OYX36093.1"/>
    </source>
</evidence>
<dbReference type="InterPro" id="IPR032093">
    <property type="entry name" value="PhoD_N"/>
</dbReference>
<gene>
    <name evidence="3" type="ORF">B7Z01_00085</name>
</gene>
<dbReference type="InterPro" id="IPR052900">
    <property type="entry name" value="Phospholipid_Metab_Enz"/>
</dbReference>